<dbReference type="EMBL" id="JAACFV010000134">
    <property type="protein sequence ID" value="KAF7504544.1"/>
    <property type="molecule type" value="Genomic_DNA"/>
</dbReference>
<sequence length="157" mass="17536">MNVGHIKSKVKRRLTPREDDVKAPLSEAGPAANEAVHVDESDSTDSRIEKILLVTPESFKIFMDMFPSEDLDSQTAKNGFTDWQKFVGAMTDAGFVANHNSGSAVTFIRQSGGRIIFHKPHPVARLDRHVLLGYGKRLRKWFGLDRKSFQVAPRAGM</sequence>
<dbReference type="PANTHER" id="PTHR40788">
    <property type="entry name" value="CLR5 DOMAIN-CONTAINING PROTEIN-RELATED"/>
    <property type="match status" value="1"/>
</dbReference>
<dbReference type="AlphaFoldDB" id="A0A8H7ABN7"/>
<proteinExistence type="predicted"/>
<gene>
    <name evidence="2" type="ORF">GJ744_002100</name>
</gene>
<name>A0A8H7ABN7_9EURO</name>
<organism evidence="2 3">
    <name type="scientific">Endocarpon pusillum</name>
    <dbReference type="NCBI Taxonomy" id="364733"/>
    <lineage>
        <taxon>Eukaryota</taxon>
        <taxon>Fungi</taxon>
        <taxon>Dikarya</taxon>
        <taxon>Ascomycota</taxon>
        <taxon>Pezizomycotina</taxon>
        <taxon>Eurotiomycetes</taxon>
        <taxon>Chaetothyriomycetidae</taxon>
        <taxon>Verrucariales</taxon>
        <taxon>Verrucariaceae</taxon>
        <taxon>Endocarpon</taxon>
    </lineage>
</organism>
<evidence type="ECO:0000313" key="3">
    <source>
        <dbReference type="Proteomes" id="UP000606974"/>
    </source>
</evidence>
<accession>A0A8H7ABN7</accession>
<keyword evidence="3" id="KW-1185">Reference proteome</keyword>
<dbReference type="Proteomes" id="UP000606974">
    <property type="component" value="Unassembled WGS sequence"/>
</dbReference>
<evidence type="ECO:0000256" key="1">
    <source>
        <dbReference type="SAM" id="MobiDB-lite"/>
    </source>
</evidence>
<comment type="caution">
    <text evidence="2">The sequence shown here is derived from an EMBL/GenBank/DDBJ whole genome shotgun (WGS) entry which is preliminary data.</text>
</comment>
<feature type="region of interest" description="Disordered" evidence="1">
    <location>
        <begin position="1"/>
        <end position="42"/>
    </location>
</feature>
<protein>
    <submittedName>
        <fullName evidence="2">Uncharacterized protein</fullName>
    </submittedName>
</protein>
<feature type="compositionally biased region" description="Basic residues" evidence="1">
    <location>
        <begin position="1"/>
        <end position="14"/>
    </location>
</feature>
<reference evidence="2" key="1">
    <citation type="submission" date="2020-02" db="EMBL/GenBank/DDBJ databases">
        <authorList>
            <person name="Palmer J.M."/>
        </authorList>
    </citation>
    <scope>NUCLEOTIDE SEQUENCE</scope>
    <source>
        <strain evidence="2">EPUS1.4</strain>
        <tissue evidence="2">Thallus</tissue>
    </source>
</reference>
<dbReference type="PANTHER" id="PTHR40788:SF1">
    <property type="entry name" value="IPA PROTEIN"/>
    <property type="match status" value="1"/>
</dbReference>
<evidence type="ECO:0000313" key="2">
    <source>
        <dbReference type="EMBL" id="KAF7504544.1"/>
    </source>
</evidence>
<dbReference type="OrthoDB" id="2922289at2759"/>